<protein>
    <submittedName>
        <fullName evidence="2">Uncharacterized protein</fullName>
    </submittedName>
</protein>
<evidence type="ECO:0000313" key="3">
    <source>
        <dbReference type="Proteomes" id="UP000808349"/>
    </source>
</evidence>
<proteinExistence type="predicted"/>
<accession>A0A9D7SCM1</accession>
<comment type="caution">
    <text evidence="2">The sequence shown here is derived from an EMBL/GenBank/DDBJ whole genome shotgun (WGS) entry which is preliminary data.</text>
</comment>
<gene>
    <name evidence="2" type="ORF">IPO85_15875</name>
</gene>
<dbReference type="Proteomes" id="UP000808349">
    <property type="component" value="Unassembled WGS sequence"/>
</dbReference>
<feature type="compositionally biased region" description="Basic and acidic residues" evidence="1">
    <location>
        <begin position="9"/>
        <end position="42"/>
    </location>
</feature>
<evidence type="ECO:0000313" key="2">
    <source>
        <dbReference type="EMBL" id="MBK9718956.1"/>
    </source>
</evidence>
<organism evidence="2 3">
    <name type="scientific">Candidatus Defluviibacterium haderslevense</name>
    <dbReference type="NCBI Taxonomy" id="2981993"/>
    <lineage>
        <taxon>Bacteria</taxon>
        <taxon>Pseudomonadati</taxon>
        <taxon>Bacteroidota</taxon>
        <taxon>Saprospiria</taxon>
        <taxon>Saprospirales</taxon>
        <taxon>Saprospiraceae</taxon>
        <taxon>Candidatus Defluviibacterium</taxon>
    </lineage>
</organism>
<dbReference type="AlphaFoldDB" id="A0A9D7SCM1"/>
<reference evidence="2 3" key="1">
    <citation type="submission" date="2020-10" db="EMBL/GenBank/DDBJ databases">
        <title>Connecting structure to function with the recovery of over 1000 high-quality activated sludge metagenome-assembled genomes encoding full-length rRNA genes using long-read sequencing.</title>
        <authorList>
            <person name="Singleton C.M."/>
            <person name="Petriglieri F."/>
            <person name="Kristensen J.M."/>
            <person name="Kirkegaard R.H."/>
            <person name="Michaelsen T.Y."/>
            <person name="Andersen M.H."/>
            <person name="Karst S.M."/>
            <person name="Dueholm M.S."/>
            <person name="Nielsen P.H."/>
            <person name="Albertsen M."/>
        </authorList>
    </citation>
    <scope>NUCLEOTIDE SEQUENCE [LARGE SCALE GENOMIC DNA]</scope>
    <source>
        <strain evidence="2">Ribe_18-Q3-R11-54_BAT3C.373</strain>
    </source>
</reference>
<name>A0A9D7SCM1_9BACT</name>
<evidence type="ECO:0000256" key="1">
    <source>
        <dbReference type="SAM" id="MobiDB-lite"/>
    </source>
</evidence>
<feature type="region of interest" description="Disordered" evidence="1">
    <location>
        <begin position="1"/>
        <end position="53"/>
    </location>
</feature>
<dbReference type="EMBL" id="JADKFW010000014">
    <property type="protein sequence ID" value="MBK9718956.1"/>
    <property type="molecule type" value="Genomic_DNA"/>
</dbReference>
<sequence length="53" mass="6339">MRNIFKSKNTKEEEKAKEKKGFFKGRQKDEDHEVETKPRTGEFLENDEDLGYC</sequence>
<feature type="compositionally biased region" description="Acidic residues" evidence="1">
    <location>
        <begin position="44"/>
        <end position="53"/>
    </location>
</feature>